<comment type="function">
    <text evidence="1 11">Transaldolase is important for the balance of metabolites in the pentose-phosphate pathway.</text>
</comment>
<dbReference type="CDD" id="cd00955">
    <property type="entry name" value="Transaldolase_like"/>
    <property type="match status" value="1"/>
</dbReference>
<dbReference type="PROSITE" id="PS00958">
    <property type="entry name" value="TRANSALDOLASE_2"/>
    <property type="match status" value="1"/>
</dbReference>
<sequence length="369" mass="39949">MNLLPALSADFGQSPWLDNLKRSYLTSGQLITLRDRGVRGLTSNPSIFQNAIQGSPDYDDQFRALVAAGHSIIEDYWELVIADIHGACDVFSRVYDHSDALDGYVSVEVDPRLAHDGPATETAARELHERVNRRNVMVKIPATVEGLPAIRQMIAEGRSINVTLIFSLERYAEVAEAYVAGLEEYAAAHPDADLSRVASVASFFISRVDTEVDRRLGEIGTDAAAALAGKAAYTQGQLAYRIFSEIFSGPRWEALAARGARVQRPLWASTSTKNPSYPNTLYVDTLIGPHTVNTLPENTLEAFADHGTLARTVDADLAAADRVWAALAEVGVDMDDVAATLEREGVASFVAAFDELLAALKTKAAELAS</sequence>
<evidence type="ECO:0000256" key="5">
    <source>
        <dbReference type="ARBA" id="ARBA00013151"/>
    </source>
</evidence>
<evidence type="ECO:0000313" key="12">
    <source>
        <dbReference type="EMBL" id="PIE31781.1"/>
    </source>
</evidence>
<dbReference type="InterPro" id="IPR018225">
    <property type="entry name" value="Transaldolase_AS"/>
</dbReference>
<evidence type="ECO:0000256" key="4">
    <source>
        <dbReference type="ARBA" id="ARBA00008426"/>
    </source>
</evidence>
<evidence type="ECO:0000256" key="6">
    <source>
        <dbReference type="ARBA" id="ARBA00022490"/>
    </source>
</evidence>
<dbReference type="AlphaFoldDB" id="A0A2G6K800"/>
<evidence type="ECO:0000256" key="10">
    <source>
        <dbReference type="ARBA" id="ARBA00048810"/>
    </source>
</evidence>
<dbReference type="GO" id="GO:0004801">
    <property type="term" value="F:transaldolase activity"/>
    <property type="evidence" value="ECO:0007669"/>
    <property type="project" value="UniProtKB-UniRule"/>
</dbReference>
<comment type="subcellular location">
    <subcellularLocation>
        <location evidence="2 11">Cytoplasm</location>
    </subcellularLocation>
</comment>
<evidence type="ECO:0000256" key="7">
    <source>
        <dbReference type="ARBA" id="ARBA00022679"/>
    </source>
</evidence>
<comment type="similarity">
    <text evidence="4 11">Belongs to the transaldolase family. Type 2 subfamily.</text>
</comment>
<feature type="active site" description="Schiff-base intermediate with substrate" evidence="11">
    <location>
        <position position="139"/>
    </location>
</feature>
<protein>
    <recommendedName>
        <fullName evidence="5 11">Transaldolase</fullName>
        <ecNumber evidence="5 11">2.2.1.2</ecNumber>
    </recommendedName>
</protein>
<dbReference type="Gene3D" id="3.20.20.70">
    <property type="entry name" value="Aldolase class I"/>
    <property type="match status" value="1"/>
</dbReference>
<evidence type="ECO:0000256" key="8">
    <source>
        <dbReference type="ARBA" id="ARBA00023126"/>
    </source>
</evidence>
<dbReference type="PANTHER" id="PTHR10683">
    <property type="entry name" value="TRANSALDOLASE"/>
    <property type="match status" value="1"/>
</dbReference>
<proteinExistence type="inferred from homology"/>
<reference evidence="12 13" key="1">
    <citation type="submission" date="2017-10" db="EMBL/GenBank/DDBJ databases">
        <title>Novel microbial diversity and functional potential in the marine mammal oral microbiome.</title>
        <authorList>
            <person name="Dudek N.K."/>
            <person name="Sun C.L."/>
            <person name="Burstein D."/>
            <person name="Kantor R.S."/>
            <person name="Aliaga Goltsman D.S."/>
            <person name="Bik E.M."/>
            <person name="Thomas B.C."/>
            <person name="Banfield J.F."/>
            <person name="Relman D.A."/>
        </authorList>
    </citation>
    <scope>NUCLEOTIDE SEQUENCE [LARGE SCALE GENOMIC DNA]</scope>
    <source>
        <strain evidence="12">DOLJORAL78_61_10</strain>
    </source>
</reference>
<dbReference type="UniPathway" id="UPA00115">
    <property type="reaction ID" value="UER00414"/>
</dbReference>
<gene>
    <name evidence="11 12" type="primary">tal</name>
    <name evidence="12" type="ORF">CSA55_04955</name>
</gene>
<dbReference type="Proteomes" id="UP000230914">
    <property type="component" value="Unassembled WGS sequence"/>
</dbReference>
<keyword evidence="7 11" id="KW-0808">Transferase</keyword>
<keyword evidence="9 11" id="KW-0704">Schiff base</keyword>
<evidence type="ECO:0000256" key="11">
    <source>
        <dbReference type="HAMAP-Rule" id="MF_00493"/>
    </source>
</evidence>
<keyword evidence="8 11" id="KW-0570">Pentose shunt</keyword>
<comment type="caution">
    <text evidence="12">The sequence shown here is derived from an EMBL/GenBank/DDBJ whole genome shotgun (WGS) entry which is preliminary data.</text>
</comment>
<evidence type="ECO:0000256" key="3">
    <source>
        <dbReference type="ARBA" id="ARBA00004857"/>
    </source>
</evidence>
<dbReference type="InterPro" id="IPR001585">
    <property type="entry name" value="TAL/FSA"/>
</dbReference>
<dbReference type="PIRSF" id="PIRSF036915">
    <property type="entry name" value="Trnald_Bac_Plnt"/>
    <property type="match status" value="1"/>
</dbReference>
<accession>A0A2G6K800</accession>
<dbReference type="GO" id="GO:0005737">
    <property type="term" value="C:cytoplasm"/>
    <property type="evidence" value="ECO:0007669"/>
    <property type="project" value="UniProtKB-SubCell"/>
</dbReference>
<name>A0A2G6K800_9ACTN</name>
<dbReference type="EC" id="2.2.1.2" evidence="5 11"/>
<dbReference type="HAMAP" id="MF_00493">
    <property type="entry name" value="Transaldolase_2"/>
    <property type="match status" value="1"/>
</dbReference>
<comment type="catalytic activity">
    <reaction evidence="10 11">
        <text>D-sedoheptulose 7-phosphate + D-glyceraldehyde 3-phosphate = D-erythrose 4-phosphate + beta-D-fructose 6-phosphate</text>
        <dbReference type="Rhea" id="RHEA:17053"/>
        <dbReference type="ChEBI" id="CHEBI:16897"/>
        <dbReference type="ChEBI" id="CHEBI:57483"/>
        <dbReference type="ChEBI" id="CHEBI:57634"/>
        <dbReference type="ChEBI" id="CHEBI:59776"/>
        <dbReference type="EC" id="2.2.1.2"/>
    </reaction>
</comment>
<keyword evidence="6 11" id="KW-0963">Cytoplasm</keyword>
<dbReference type="SUPFAM" id="SSF51569">
    <property type="entry name" value="Aldolase"/>
    <property type="match status" value="1"/>
</dbReference>
<dbReference type="EMBL" id="PDSL01000066">
    <property type="protein sequence ID" value="PIE31781.1"/>
    <property type="molecule type" value="Genomic_DNA"/>
</dbReference>
<evidence type="ECO:0000256" key="1">
    <source>
        <dbReference type="ARBA" id="ARBA00003518"/>
    </source>
</evidence>
<dbReference type="GO" id="GO:0005975">
    <property type="term" value="P:carbohydrate metabolic process"/>
    <property type="evidence" value="ECO:0007669"/>
    <property type="project" value="InterPro"/>
</dbReference>
<evidence type="ECO:0000313" key="13">
    <source>
        <dbReference type="Proteomes" id="UP000230914"/>
    </source>
</evidence>
<dbReference type="InterPro" id="IPR013785">
    <property type="entry name" value="Aldolase_TIM"/>
</dbReference>
<comment type="pathway">
    <text evidence="3 11">Carbohydrate degradation; pentose phosphate pathway; D-glyceraldehyde 3-phosphate and beta-D-fructose 6-phosphate from D-ribose 5-phosphate and D-xylulose 5-phosphate (non-oxidative stage): step 2/3.</text>
</comment>
<dbReference type="Pfam" id="PF00923">
    <property type="entry name" value="TAL_FSA"/>
    <property type="match status" value="1"/>
</dbReference>
<evidence type="ECO:0000256" key="9">
    <source>
        <dbReference type="ARBA" id="ARBA00023270"/>
    </source>
</evidence>
<dbReference type="PANTHER" id="PTHR10683:SF31">
    <property type="entry name" value="TRANSALDOLASE"/>
    <property type="match status" value="1"/>
</dbReference>
<organism evidence="12 13">
    <name type="scientific">Ilumatobacter coccineus</name>
    <dbReference type="NCBI Taxonomy" id="467094"/>
    <lineage>
        <taxon>Bacteria</taxon>
        <taxon>Bacillati</taxon>
        <taxon>Actinomycetota</taxon>
        <taxon>Acidimicrobiia</taxon>
        <taxon>Acidimicrobiales</taxon>
        <taxon>Ilumatobacteraceae</taxon>
        <taxon>Ilumatobacter</taxon>
    </lineage>
</organism>
<evidence type="ECO:0000256" key="2">
    <source>
        <dbReference type="ARBA" id="ARBA00004496"/>
    </source>
</evidence>
<dbReference type="NCBIfam" id="NF002881">
    <property type="entry name" value="PRK03343.1"/>
    <property type="match status" value="1"/>
</dbReference>
<dbReference type="NCBIfam" id="TIGR00876">
    <property type="entry name" value="tal_mycobact"/>
    <property type="match status" value="1"/>
</dbReference>
<dbReference type="InterPro" id="IPR004732">
    <property type="entry name" value="Transaldolase_2"/>
</dbReference>
<dbReference type="GO" id="GO:0006098">
    <property type="term" value="P:pentose-phosphate shunt"/>
    <property type="evidence" value="ECO:0007669"/>
    <property type="project" value="UniProtKB-UniRule"/>
</dbReference>